<dbReference type="SUPFAM" id="SSF53187">
    <property type="entry name" value="Zn-dependent exopeptidases"/>
    <property type="match status" value="1"/>
</dbReference>
<dbReference type="InterPro" id="IPR007484">
    <property type="entry name" value="Peptidase_M28"/>
</dbReference>
<feature type="domain" description="PA" evidence="1">
    <location>
        <begin position="128"/>
        <end position="213"/>
    </location>
</feature>
<dbReference type="Pfam" id="PF04389">
    <property type="entry name" value="Peptidase_M28"/>
    <property type="match status" value="1"/>
</dbReference>
<dbReference type="Proteomes" id="UP001500266">
    <property type="component" value="Unassembled WGS sequence"/>
</dbReference>
<evidence type="ECO:0000313" key="4">
    <source>
        <dbReference type="Proteomes" id="UP001500266"/>
    </source>
</evidence>
<dbReference type="InterPro" id="IPR003137">
    <property type="entry name" value="PA_domain"/>
</dbReference>
<dbReference type="InterPro" id="IPR045175">
    <property type="entry name" value="M28_fam"/>
</dbReference>
<dbReference type="SUPFAM" id="SSF52025">
    <property type="entry name" value="PA domain"/>
    <property type="match status" value="1"/>
</dbReference>
<reference evidence="4" key="1">
    <citation type="journal article" date="2019" name="Int. J. Syst. Evol. Microbiol.">
        <title>The Global Catalogue of Microorganisms (GCM) 10K type strain sequencing project: providing services to taxonomists for standard genome sequencing and annotation.</title>
        <authorList>
            <consortium name="The Broad Institute Genomics Platform"/>
            <consortium name="The Broad Institute Genome Sequencing Center for Infectious Disease"/>
            <person name="Wu L."/>
            <person name="Ma J."/>
        </authorList>
    </citation>
    <scope>NUCLEOTIDE SEQUENCE [LARGE SCALE GENOMIC DNA]</scope>
    <source>
        <strain evidence="4">JCM 17316</strain>
    </source>
</reference>
<accession>A0ABP7Z9C8</accession>
<evidence type="ECO:0000259" key="1">
    <source>
        <dbReference type="Pfam" id="PF02225"/>
    </source>
</evidence>
<proteinExistence type="predicted"/>
<comment type="caution">
    <text evidence="3">The sequence shown here is derived from an EMBL/GenBank/DDBJ whole genome shotgun (WGS) entry which is preliminary data.</text>
</comment>
<protein>
    <submittedName>
        <fullName evidence="3">M28 family metallopeptidase</fullName>
    </submittedName>
</protein>
<dbReference type="PANTHER" id="PTHR12147:SF26">
    <property type="entry name" value="PEPTIDASE M28 DOMAIN-CONTAINING PROTEIN"/>
    <property type="match status" value="1"/>
</dbReference>
<keyword evidence="4" id="KW-1185">Reference proteome</keyword>
<name>A0ABP7Z9C8_9ACTN</name>
<feature type="domain" description="Peptidase M28" evidence="2">
    <location>
        <begin position="244"/>
        <end position="463"/>
    </location>
</feature>
<dbReference type="RefSeq" id="WP_345023749.1">
    <property type="nucleotide sequence ID" value="NZ_BAABDO010000088.1"/>
</dbReference>
<dbReference type="InterPro" id="IPR046450">
    <property type="entry name" value="PA_dom_sf"/>
</dbReference>
<evidence type="ECO:0000259" key="2">
    <source>
        <dbReference type="Pfam" id="PF04389"/>
    </source>
</evidence>
<dbReference type="Gene3D" id="3.50.30.30">
    <property type="match status" value="1"/>
</dbReference>
<dbReference type="EMBL" id="BAABDO010000088">
    <property type="protein sequence ID" value="GAA4150717.1"/>
    <property type="molecule type" value="Genomic_DNA"/>
</dbReference>
<dbReference type="Pfam" id="PF02225">
    <property type="entry name" value="PA"/>
    <property type="match status" value="1"/>
</dbReference>
<gene>
    <name evidence="3" type="ORF">GCM10022416_47310</name>
</gene>
<dbReference type="PANTHER" id="PTHR12147">
    <property type="entry name" value="METALLOPEPTIDASE M28 FAMILY MEMBER"/>
    <property type="match status" value="1"/>
</dbReference>
<sequence length="484" mass="51519">MPAPFNALLCAVVAGIGAVLPAGRPADPADQLERSVSGEAAFAHLRAWQRAADGSGGTRATGTPGFEASARYLVQRLQKAGYRVVRQPVPYEDHRVDIERAETSPDGAAVRVLMWRWSPSTPPGGIDAPLVAPTADSSAGCEREDYEATPADGAVVLLPRASCGFATQVRVAAEAGARAVLSYMPTPRPDNIYRNHVYDPVSMTLPIASVTQRWAESAAERTRRSPVRIRLDLRGHRVTGVTENILAETSGGRDDRVVMAGAHLDSVGEAPGINDNGAAAAALLETALRLAPRQHAVRNKVRFAWWGAEELLDVGSEHYIAGLTAAQRRAIALYLNYELIAGPNFGRFVIDGDDSDNADTGSGPGPAGSGAVERVLTGYYRSRGLAVQPRDIAAIGSDHLAFQKAGIPIGGLDGGTWQTKTAEQAALFGGRAGDMFDPCYHQPCDTVRNIHRAELDRNTRAMAWTIGRFAADVDDVIAERDGSS</sequence>
<organism evidence="3 4">
    <name type="scientific">Actinomadura keratinilytica</name>
    <dbReference type="NCBI Taxonomy" id="547461"/>
    <lineage>
        <taxon>Bacteria</taxon>
        <taxon>Bacillati</taxon>
        <taxon>Actinomycetota</taxon>
        <taxon>Actinomycetes</taxon>
        <taxon>Streptosporangiales</taxon>
        <taxon>Thermomonosporaceae</taxon>
        <taxon>Actinomadura</taxon>
    </lineage>
</organism>
<dbReference type="Gene3D" id="3.40.630.10">
    <property type="entry name" value="Zn peptidases"/>
    <property type="match status" value="1"/>
</dbReference>
<evidence type="ECO:0000313" key="3">
    <source>
        <dbReference type="EMBL" id="GAA4150717.1"/>
    </source>
</evidence>